<evidence type="ECO:0000313" key="2">
    <source>
        <dbReference type="Proteomes" id="UP001319180"/>
    </source>
</evidence>
<comment type="caution">
    <text evidence="1">The sequence shown here is derived from an EMBL/GenBank/DDBJ whole genome shotgun (WGS) entry which is preliminary data.</text>
</comment>
<organism evidence="1 2">
    <name type="scientific">Dawidia soli</name>
    <dbReference type="NCBI Taxonomy" id="2782352"/>
    <lineage>
        <taxon>Bacteria</taxon>
        <taxon>Pseudomonadati</taxon>
        <taxon>Bacteroidota</taxon>
        <taxon>Cytophagia</taxon>
        <taxon>Cytophagales</taxon>
        <taxon>Chryseotaleaceae</taxon>
        <taxon>Dawidia</taxon>
    </lineage>
</organism>
<keyword evidence="2" id="KW-1185">Reference proteome</keyword>
<name>A0AAP2GF11_9BACT</name>
<sequence length="84" mass="9439">MTVVLPKYHLSRLGDQNDVLDSVKTKFVEGSNIMILPYYSIAKVEGLALFGVPGMFWEMKNALQSAKLTGVKFEKIANISRDFK</sequence>
<dbReference type="EMBL" id="JAHESC010000034">
    <property type="protein sequence ID" value="MBT1689002.1"/>
    <property type="molecule type" value="Genomic_DNA"/>
</dbReference>
<dbReference type="RefSeq" id="WP_254092226.1">
    <property type="nucleotide sequence ID" value="NZ_JAHESC010000034.1"/>
</dbReference>
<dbReference type="AlphaFoldDB" id="A0AAP2GF11"/>
<reference evidence="1 2" key="1">
    <citation type="submission" date="2021-05" db="EMBL/GenBank/DDBJ databases">
        <title>A Polyphasic approach of four new species of the genus Ohtaekwangia: Ohtaekwangia histidinii sp. nov., Ohtaekwangia cretensis sp. nov., Ohtaekwangia indiensis sp. nov., Ohtaekwangia reichenbachii sp. nov. from diverse environment.</title>
        <authorList>
            <person name="Octaviana S."/>
        </authorList>
    </citation>
    <scope>NUCLEOTIDE SEQUENCE [LARGE SCALE GENOMIC DNA]</scope>
    <source>
        <strain evidence="1 2">PWU37</strain>
    </source>
</reference>
<evidence type="ECO:0000313" key="1">
    <source>
        <dbReference type="EMBL" id="MBT1689002.1"/>
    </source>
</evidence>
<accession>A0AAP2GF11</accession>
<protein>
    <submittedName>
        <fullName evidence="1">Uncharacterized protein</fullName>
    </submittedName>
</protein>
<proteinExistence type="predicted"/>
<gene>
    <name evidence="1" type="ORF">KK078_20725</name>
</gene>
<dbReference type="Proteomes" id="UP001319180">
    <property type="component" value="Unassembled WGS sequence"/>
</dbReference>